<keyword evidence="4" id="KW-0963">Cytoplasm</keyword>
<dbReference type="PRINTS" id="PR00368">
    <property type="entry name" value="FADPNR"/>
</dbReference>
<name>A0ABM5UVD7_9COXI</name>
<feature type="domain" description="Rubredoxin binding" evidence="10">
    <location>
        <begin position="308"/>
        <end position="378"/>
    </location>
</feature>
<dbReference type="InterPro" id="IPR050260">
    <property type="entry name" value="FAD-bd_OxRdtase"/>
</dbReference>
<evidence type="ECO:0000313" key="11">
    <source>
        <dbReference type="EMBL" id="AKQ33884.1"/>
    </source>
</evidence>
<dbReference type="InterPro" id="IPR023753">
    <property type="entry name" value="FAD/NAD-binding_dom"/>
</dbReference>
<comment type="cofactor">
    <cofactor evidence="1">
        <name>FAD</name>
        <dbReference type="ChEBI" id="CHEBI:57692"/>
    </cofactor>
</comment>
<dbReference type="Proteomes" id="UP000063965">
    <property type="component" value="Chromosome"/>
</dbReference>
<dbReference type="InterPro" id="IPR036188">
    <property type="entry name" value="FAD/NAD-bd_sf"/>
</dbReference>
<dbReference type="SUPFAM" id="SSF51905">
    <property type="entry name" value="FAD/NAD(P)-binding domain"/>
    <property type="match status" value="1"/>
</dbReference>
<dbReference type="Pfam" id="PF18113">
    <property type="entry name" value="Rbx_binding"/>
    <property type="match status" value="1"/>
</dbReference>
<keyword evidence="12" id="KW-1185">Reference proteome</keyword>
<dbReference type="PANTHER" id="PTHR43429">
    <property type="entry name" value="PYRIDINE NUCLEOTIDE-DISULFIDE OXIDOREDUCTASE DOMAIN-CONTAINING"/>
    <property type="match status" value="1"/>
</dbReference>
<dbReference type="PANTHER" id="PTHR43429:SF3">
    <property type="entry name" value="NITRITE REDUCTASE [NAD(P)H]"/>
    <property type="match status" value="1"/>
</dbReference>
<keyword evidence="7" id="KW-0560">Oxidoreductase</keyword>
<evidence type="ECO:0000259" key="9">
    <source>
        <dbReference type="Pfam" id="PF07992"/>
    </source>
</evidence>
<gene>
    <name evidence="11" type="ORF">CleRT_13210</name>
</gene>
<comment type="subcellular location">
    <subcellularLocation>
        <location evidence="2">Cytoplasm</location>
    </subcellularLocation>
</comment>
<feature type="domain" description="FAD/NAD(P)-binding" evidence="9">
    <location>
        <begin position="6"/>
        <end position="281"/>
    </location>
</feature>
<evidence type="ECO:0000313" key="12">
    <source>
        <dbReference type="Proteomes" id="UP000063965"/>
    </source>
</evidence>
<dbReference type="InterPro" id="IPR041364">
    <property type="entry name" value="Rbx-bd"/>
</dbReference>
<organism evidence="11 12">
    <name type="scientific">Candidatus Coxiella mudrowiae</name>
    <dbReference type="NCBI Taxonomy" id="2054173"/>
    <lineage>
        <taxon>Bacteria</taxon>
        <taxon>Pseudomonadati</taxon>
        <taxon>Pseudomonadota</taxon>
        <taxon>Gammaproteobacteria</taxon>
        <taxon>Legionellales</taxon>
        <taxon>Coxiellaceae</taxon>
        <taxon>Coxiella</taxon>
    </lineage>
</organism>
<dbReference type="PRINTS" id="PR00411">
    <property type="entry name" value="PNDRDTASEI"/>
</dbReference>
<keyword evidence="8" id="KW-0520">NAD</keyword>
<comment type="similarity">
    <text evidence="3">Belongs to the FAD-dependent oxidoreductase family.</text>
</comment>
<evidence type="ECO:0000259" key="10">
    <source>
        <dbReference type="Pfam" id="PF18113"/>
    </source>
</evidence>
<dbReference type="RefSeq" id="WP_048875545.1">
    <property type="nucleotide sequence ID" value="NZ_CP011126.1"/>
</dbReference>
<evidence type="ECO:0000256" key="5">
    <source>
        <dbReference type="ARBA" id="ARBA00022630"/>
    </source>
</evidence>
<dbReference type="Gene3D" id="3.30.390.120">
    <property type="match status" value="1"/>
</dbReference>
<protein>
    <submittedName>
        <fullName evidence="11">Pyridine nucleotide-disulfide oxidoreductase</fullName>
    </submittedName>
</protein>
<evidence type="ECO:0000256" key="6">
    <source>
        <dbReference type="ARBA" id="ARBA00022827"/>
    </source>
</evidence>
<evidence type="ECO:0000256" key="8">
    <source>
        <dbReference type="ARBA" id="ARBA00023027"/>
    </source>
</evidence>
<keyword evidence="5" id="KW-0285">Flavoprotein</keyword>
<evidence type="ECO:0000256" key="2">
    <source>
        <dbReference type="ARBA" id="ARBA00004496"/>
    </source>
</evidence>
<evidence type="ECO:0000256" key="4">
    <source>
        <dbReference type="ARBA" id="ARBA00022490"/>
    </source>
</evidence>
<dbReference type="EMBL" id="CP011126">
    <property type="protein sequence ID" value="AKQ33884.1"/>
    <property type="molecule type" value="Genomic_DNA"/>
</dbReference>
<reference evidence="11 12" key="1">
    <citation type="journal article" date="2015" name="Genome Biol. Evol.">
        <title>Distinctive Genome Reduction Rates Revealed by Genomic Analyses of Two Coxiella-Like Endosymbionts in Ticks.</title>
        <authorList>
            <person name="Gottlieb Y."/>
            <person name="Lalzar I."/>
            <person name="Klasson L."/>
        </authorList>
    </citation>
    <scope>NUCLEOTIDE SEQUENCE [LARGE SCALE GENOMIC DNA]</scope>
    <source>
        <strain evidence="11 12">CRt</strain>
    </source>
</reference>
<sequence length="382" mass="41960">MKKQPVVIIGSGLAGYLFAKEFRKLDTTTPLEIITANDGAFYSKPLLSTALTNKKLVAQLAVYSANEMSSQLQARIHTHMLVEAIDPSSQVIQIRREKIAYQKLIMACGSKTVTPTLQGDGLSAVTAINDLDAYERFRAWIEDKKSLVILGAGLVGCEFANDLINVGYHVEVISPDPYPLSKLVPERVGVALQKSLADKGVNWHLNKAATVVSSDGNDYRIALGDENTIHADGVLSAIGIRPQCDLAETLNLKRNWGIVVDRYLKTSIENIYALGDCAEVAGEVRQYVAPLLQCARALARHLMGDKHPVQYPPMPIIIKTPACALATYPPPETIEGEWQYWGEGNHQKALFYNREGKLLGFALSGDCVKERMLLTQQLPAVF</sequence>
<evidence type="ECO:0000256" key="7">
    <source>
        <dbReference type="ARBA" id="ARBA00023002"/>
    </source>
</evidence>
<proteinExistence type="inferred from homology"/>
<dbReference type="Pfam" id="PF07992">
    <property type="entry name" value="Pyr_redox_2"/>
    <property type="match status" value="1"/>
</dbReference>
<evidence type="ECO:0000256" key="3">
    <source>
        <dbReference type="ARBA" id="ARBA00006442"/>
    </source>
</evidence>
<accession>A0ABM5UVD7</accession>
<evidence type="ECO:0000256" key="1">
    <source>
        <dbReference type="ARBA" id="ARBA00001974"/>
    </source>
</evidence>
<dbReference type="Gene3D" id="3.50.50.60">
    <property type="entry name" value="FAD/NAD(P)-binding domain"/>
    <property type="match status" value="2"/>
</dbReference>
<keyword evidence="6" id="KW-0274">FAD</keyword>